<evidence type="ECO:0000313" key="2">
    <source>
        <dbReference type="Proteomes" id="UP000593737"/>
    </source>
</evidence>
<evidence type="ECO:0000313" key="1">
    <source>
        <dbReference type="EMBL" id="QPD04218.1"/>
    </source>
</evidence>
<dbReference type="EMBL" id="CP047423">
    <property type="protein sequence ID" value="QPD04218.1"/>
    <property type="molecule type" value="Genomic_DNA"/>
</dbReference>
<protein>
    <submittedName>
        <fullName evidence="1">Uncharacterized protein</fullName>
    </submittedName>
</protein>
<accession>A0A7S8IZE9</accession>
<organism evidence="1 2">
    <name type="scientific">Candidatus Nitrospira kreftii</name>
    <dbReference type="NCBI Taxonomy" id="2652173"/>
    <lineage>
        <taxon>Bacteria</taxon>
        <taxon>Pseudomonadati</taxon>
        <taxon>Nitrospirota</taxon>
        <taxon>Nitrospiria</taxon>
        <taxon>Nitrospirales</taxon>
        <taxon>Nitrospiraceae</taxon>
        <taxon>Nitrospira</taxon>
    </lineage>
</organism>
<proteinExistence type="predicted"/>
<sequence length="97" mass="10816">MLQSALAKSKCQIFVGERADGVEQGRQEILWTSQRITDTVKAPAVANHRPWMKGFQIKGSIIQCFACFRVTGKKDLKSVVELESLQTVRPRAPADTI</sequence>
<dbReference type="AlphaFoldDB" id="A0A7S8IZE9"/>
<dbReference type="Proteomes" id="UP000593737">
    <property type="component" value="Chromosome"/>
</dbReference>
<gene>
    <name evidence="1" type="ORF">Nkreftii_001992</name>
</gene>
<dbReference type="KEGG" id="nkf:Nkreftii_001992"/>
<name>A0A7S8IZE9_9BACT</name>
<reference evidence="1 2" key="1">
    <citation type="journal article" date="2020" name="ISME J.">
        <title>Enrichment and physiological characterization of a novel comammox Nitrospira indicates ammonium inhibition of complete nitrification.</title>
        <authorList>
            <person name="Sakoula D."/>
            <person name="Koch H."/>
            <person name="Frank J."/>
            <person name="Jetten M.S.M."/>
            <person name="van Kessel M.A.H.J."/>
            <person name="Lucker S."/>
        </authorList>
    </citation>
    <scope>NUCLEOTIDE SEQUENCE [LARGE SCALE GENOMIC DNA]</scope>
    <source>
        <strain evidence="1">Comreactor17</strain>
    </source>
</reference>